<dbReference type="SUPFAM" id="SSF51182">
    <property type="entry name" value="RmlC-like cupins"/>
    <property type="match status" value="1"/>
</dbReference>
<gene>
    <name evidence="3" type="ordered locus">Cyagr_1732</name>
</gene>
<dbReference type="eggNOG" id="COG1917">
    <property type="taxonomic scope" value="Bacteria"/>
</dbReference>
<organism evidence="3 4">
    <name type="scientific">Cyanobium gracile (strain ATCC 27147 / PCC 6307)</name>
    <dbReference type="NCBI Taxonomy" id="292564"/>
    <lineage>
        <taxon>Bacteria</taxon>
        <taxon>Bacillati</taxon>
        <taxon>Cyanobacteriota</taxon>
        <taxon>Cyanophyceae</taxon>
        <taxon>Synechococcales</taxon>
        <taxon>Prochlorococcaceae</taxon>
        <taxon>Cyanobium</taxon>
    </lineage>
</organism>
<dbReference type="EMBL" id="CP003495">
    <property type="protein sequence ID" value="AFY28880.1"/>
    <property type="molecule type" value="Genomic_DNA"/>
</dbReference>
<dbReference type="InterPro" id="IPR025979">
    <property type="entry name" value="ChrR-like_cupin_dom"/>
</dbReference>
<reference evidence="4" key="1">
    <citation type="journal article" date="2013" name="Proc. Natl. Acad. Sci. U.S.A.">
        <title>Improving the coverage of the cyanobacterial phylum using diversity-driven genome sequencing.</title>
        <authorList>
            <person name="Shih P.M."/>
            <person name="Wu D."/>
            <person name="Latifi A."/>
            <person name="Axen S.D."/>
            <person name="Fewer D.P."/>
            <person name="Talla E."/>
            <person name="Calteau A."/>
            <person name="Cai F."/>
            <person name="Tandeau de Marsac N."/>
            <person name="Rippka R."/>
            <person name="Herdman M."/>
            <person name="Sivonen K."/>
            <person name="Coursin T."/>
            <person name="Laurent T."/>
            <person name="Goodwin L."/>
            <person name="Nolan M."/>
            <person name="Davenport K.W."/>
            <person name="Han C.S."/>
            <person name="Rubin E.M."/>
            <person name="Eisen J.A."/>
            <person name="Woyke T."/>
            <person name="Gugger M."/>
            <person name="Kerfeld C.A."/>
        </authorList>
    </citation>
    <scope>NUCLEOTIDE SEQUENCE [LARGE SCALE GENOMIC DNA]</scope>
    <source>
        <strain evidence="4">ATCC 27147 / PCC 6307</strain>
    </source>
</reference>
<feature type="compositionally biased region" description="Pro residues" evidence="1">
    <location>
        <begin position="113"/>
        <end position="128"/>
    </location>
</feature>
<dbReference type="InterPro" id="IPR014710">
    <property type="entry name" value="RmlC-like_jellyroll"/>
</dbReference>
<dbReference type="Gene3D" id="2.60.120.10">
    <property type="entry name" value="Jelly Rolls"/>
    <property type="match status" value="1"/>
</dbReference>
<accession>K9P703</accession>
<protein>
    <submittedName>
        <fullName evidence="3">Cupin domain-containing protein</fullName>
    </submittedName>
</protein>
<feature type="domain" description="ChrR-like cupin" evidence="2">
    <location>
        <begin position="4"/>
        <end position="105"/>
    </location>
</feature>
<dbReference type="Pfam" id="PF12973">
    <property type="entry name" value="Cupin_7"/>
    <property type="match status" value="1"/>
</dbReference>
<evidence type="ECO:0000256" key="1">
    <source>
        <dbReference type="SAM" id="MobiDB-lite"/>
    </source>
</evidence>
<evidence type="ECO:0000313" key="4">
    <source>
        <dbReference type="Proteomes" id="UP000010388"/>
    </source>
</evidence>
<feature type="region of interest" description="Disordered" evidence="1">
    <location>
        <begin position="109"/>
        <end position="128"/>
    </location>
</feature>
<evidence type="ECO:0000259" key="2">
    <source>
        <dbReference type="Pfam" id="PF12973"/>
    </source>
</evidence>
<proteinExistence type="predicted"/>
<dbReference type="InterPro" id="IPR011051">
    <property type="entry name" value="RmlC_Cupin_sf"/>
</dbReference>
<dbReference type="Proteomes" id="UP000010388">
    <property type="component" value="Chromosome"/>
</dbReference>
<dbReference type="AlphaFoldDB" id="K9P703"/>
<dbReference type="STRING" id="292564.Cyagr_1732"/>
<name>K9P703_CYAGP</name>
<dbReference type="RefSeq" id="WP_015109330.1">
    <property type="nucleotide sequence ID" value="NC_019675.1"/>
</dbReference>
<dbReference type="OrthoDB" id="9797047at2"/>
<dbReference type="KEGG" id="cgc:Cyagr_1732"/>
<dbReference type="CDD" id="cd02208">
    <property type="entry name" value="cupin_RmlC-like"/>
    <property type="match status" value="1"/>
</dbReference>
<evidence type="ECO:0000313" key="3">
    <source>
        <dbReference type="EMBL" id="AFY28880.1"/>
    </source>
</evidence>
<dbReference type="HOGENOM" id="CLU_2094171_0_0_3"/>
<sequence>MTRYVPTDAQQWHPIDVRGVPMQACRLWEGDHNVESGLYRMPQGLTIPRHHHACWCQVFVVQGAMQVQAHGEDPHIIDAGSYYFVEPGDTHTETALEDTLLLVICEEDRPPFRRPPLPSQPLPSHPDP</sequence>